<gene>
    <name evidence="2" type="ORF">E2C01_011977</name>
</gene>
<evidence type="ECO:0000313" key="2">
    <source>
        <dbReference type="EMBL" id="MPC19071.1"/>
    </source>
</evidence>
<keyword evidence="1" id="KW-0732">Signal</keyword>
<comment type="caution">
    <text evidence="2">The sequence shown here is derived from an EMBL/GenBank/DDBJ whole genome shotgun (WGS) entry which is preliminary data.</text>
</comment>
<dbReference type="EMBL" id="VSRR010000736">
    <property type="protein sequence ID" value="MPC19071.1"/>
    <property type="molecule type" value="Genomic_DNA"/>
</dbReference>
<organism evidence="2 3">
    <name type="scientific">Portunus trituberculatus</name>
    <name type="common">Swimming crab</name>
    <name type="synonym">Neptunus trituberculatus</name>
    <dbReference type="NCBI Taxonomy" id="210409"/>
    <lineage>
        <taxon>Eukaryota</taxon>
        <taxon>Metazoa</taxon>
        <taxon>Ecdysozoa</taxon>
        <taxon>Arthropoda</taxon>
        <taxon>Crustacea</taxon>
        <taxon>Multicrustacea</taxon>
        <taxon>Malacostraca</taxon>
        <taxon>Eumalacostraca</taxon>
        <taxon>Eucarida</taxon>
        <taxon>Decapoda</taxon>
        <taxon>Pleocyemata</taxon>
        <taxon>Brachyura</taxon>
        <taxon>Eubrachyura</taxon>
        <taxon>Portunoidea</taxon>
        <taxon>Portunidae</taxon>
        <taxon>Portuninae</taxon>
        <taxon>Portunus</taxon>
    </lineage>
</organism>
<protein>
    <submittedName>
        <fullName evidence="2">Uncharacterized protein</fullName>
    </submittedName>
</protein>
<sequence length="78" mass="8555">MHLLPLLVVVLVVLPMVLMDFTEASGKPSNAEPGNIPARGGWSTWAPPLSMLGAPPLGWCPFPLHLKRLLQDKQSLFR</sequence>
<name>A0A5B7DCH6_PORTR</name>
<feature type="signal peptide" evidence="1">
    <location>
        <begin position="1"/>
        <end position="19"/>
    </location>
</feature>
<dbReference type="Proteomes" id="UP000324222">
    <property type="component" value="Unassembled WGS sequence"/>
</dbReference>
<accession>A0A5B7DCH6</accession>
<proteinExistence type="predicted"/>
<evidence type="ECO:0000313" key="3">
    <source>
        <dbReference type="Proteomes" id="UP000324222"/>
    </source>
</evidence>
<feature type="chain" id="PRO_5022847253" evidence="1">
    <location>
        <begin position="20"/>
        <end position="78"/>
    </location>
</feature>
<reference evidence="2" key="1">
    <citation type="submission" date="2019-05" db="EMBL/GenBank/DDBJ databases">
        <title>Another draft genome of Portunus trituberculatus and its Hox gene families provides insights of decapod evolution.</title>
        <authorList>
            <person name="Jeong J.-H."/>
            <person name="Song I."/>
            <person name="Kim S."/>
            <person name="Choi T."/>
            <person name="Kim D."/>
            <person name="Ryu S."/>
            <person name="Kim W."/>
        </authorList>
    </citation>
    <scope>NUCLEOTIDE SEQUENCE [LARGE SCALE GENOMIC DNA]</scope>
    <source>
        <tissue evidence="2">Muscle</tissue>
    </source>
</reference>
<dbReference type="AlphaFoldDB" id="A0A5B7DCH6"/>
<keyword evidence="3" id="KW-1185">Reference proteome</keyword>
<evidence type="ECO:0000256" key="1">
    <source>
        <dbReference type="SAM" id="SignalP"/>
    </source>
</evidence>